<evidence type="ECO:0000256" key="6">
    <source>
        <dbReference type="ARBA" id="ARBA00022837"/>
    </source>
</evidence>
<name>A0A7S2L2Z8_9DINO</name>
<feature type="domain" description="EF-hand" evidence="10">
    <location>
        <begin position="107"/>
        <end position="142"/>
    </location>
</feature>
<dbReference type="SMART" id="SM00054">
    <property type="entry name" value="EFh"/>
    <property type="match status" value="4"/>
</dbReference>
<sequence>MLSGKPPFWGDLDKQLRRMNKERYPMSDEFWQTISAEAKDLISGLLRADPEKRLPIDEVLAHPWLDDEEEAEGEVVQKVLSLVHEFSKSSPLASICAAAVAKQLDHRSLKEVSKVFSDMDTNGDGVLELAEVHAGFERLFGPGSPELRDIDEVFSRLDFDGSGCVSYTEFCAAGLNIADECACSERDLQAAFKTFDVNNHGCITLEDFGQVVAACAPEQASACSELFAAWDGNQDGAIDFGEWLRLMRGSKPSQVATRDDGNPVVVPLVPSLEPKARGPGQRRAALRNALLRPGAAVQRLRQE</sequence>
<keyword evidence="5" id="KW-0418">Kinase</keyword>
<keyword evidence="4" id="KW-0547">Nucleotide-binding</keyword>
<dbReference type="Gene3D" id="1.10.238.10">
    <property type="entry name" value="EF-hand"/>
    <property type="match status" value="2"/>
</dbReference>
<dbReference type="SUPFAM" id="SSF47473">
    <property type="entry name" value="EF-hand"/>
    <property type="match status" value="1"/>
</dbReference>
<evidence type="ECO:0000256" key="2">
    <source>
        <dbReference type="ARBA" id="ARBA00022527"/>
    </source>
</evidence>
<evidence type="ECO:0000256" key="7">
    <source>
        <dbReference type="ARBA" id="ARBA00022840"/>
    </source>
</evidence>
<dbReference type="PROSITE" id="PS50222">
    <property type="entry name" value="EF_HAND_2"/>
    <property type="match status" value="4"/>
</dbReference>
<evidence type="ECO:0000256" key="5">
    <source>
        <dbReference type="ARBA" id="ARBA00022777"/>
    </source>
</evidence>
<dbReference type="InterPro" id="IPR050205">
    <property type="entry name" value="CDPK_Ser/Thr_kinases"/>
</dbReference>
<keyword evidence="6" id="KW-0106">Calcium</keyword>
<dbReference type="EMBL" id="HBGW01055332">
    <property type="protein sequence ID" value="CAD9592766.1"/>
    <property type="molecule type" value="Transcribed_RNA"/>
</dbReference>
<evidence type="ECO:0008006" key="12">
    <source>
        <dbReference type="Google" id="ProtNLM"/>
    </source>
</evidence>
<evidence type="ECO:0000259" key="10">
    <source>
        <dbReference type="PROSITE" id="PS50222"/>
    </source>
</evidence>
<evidence type="ECO:0000256" key="3">
    <source>
        <dbReference type="ARBA" id="ARBA00022679"/>
    </source>
</evidence>
<dbReference type="InterPro" id="IPR000719">
    <property type="entry name" value="Prot_kinase_dom"/>
</dbReference>
<dbReference type="Pfam" id="PF13833">
    <property type="entry name" value="EF-hand_8"/>
    <property type="match status" value="1"/>
</dbReference>
<dbReference type="Pfam" id="PF13202">
    <property type="entry name" value="EF-hand_5"/>
    <property type="match status" value="1"/>
</dbReference>
<dbReference type="GO" id="GO:0004674">
    <property type="term" value="F:protein serine/threonine kinase activity"/>
    <property type="evidence" value="ECO:0007669"/>
    <property type="project" value="UniProtKB-KW"/>
</dbReference>
<evidence type="ECO:0000256" key="4">
    <source>
        <dbReference type="ARBA" id="ARBA00022741"/>
    </source>
</evidence>
<proteinExistence type="inferred from homology"/>
<dbReference type="AlphaFoldDB" id="A0A7S2L2Z8"/>
<protein>
    <recommendedName>
        <fullName evidence="12">Non-specific serine/threonine protein kinase</fullName>
    </recommendedName>
</protein>
<dbReference type="PROSITE" id="PS00018">
    <property type="entry name" value="EF_HAND_1"/>
    <property type="match status" value="3"/>
</dbReference>
<feature type="domain" description="Protein kinase" evidence="9">
    <location>
        <begin position="1"/>
        <end position="65"/>
    </location>
</feature>
<dbReference type="Pfam" id="PF00069">
    <property type="entry name" value="Pkinase"/>
    <property type="match status" value="1"/>
</dbReference>
<dbReference type="InterPro" id="IPR011992">
    <property type="entry name" value="EF-hand-dom_pair"/>
</dbReference>
<accession>A0A7S2L2Z8</accession>
<keyword evidence="2" id="KW-0723">Serine/threonine-protein kinase</keyword>
<keyword evidence="3" id="KW-0808">Transferase</keyword>
<dbReference type="InterPro" id="IPR011009">
    <property type="entry name" value="Kinase-like_dom_sf"/>
</dbReference>
<dbReference type="Gene3D" id="1.10.510.10">
    <property type="entry name" value="Transferase(Phosphotransferase) domain 1"/>
    <property type="match status" value="1"/>
</dbReference>
<feature type="domain" description="EF-hand" evidence="10">
    <location>
        <begin position="225"/>
        <end position="253"/>
    </location>
</feature>
<evidence type="ECO:0000313" key="11">
    <source>
        <dbReference type="EMBL" id="CAD9592766.1"/>
    </source>
</evidence>
<evidence type="ECO:0000259" key="9">
    <source>
        <dbReference type="PROSITE" id="PS50011"/>
    </source>
</evidence>
<dbReference type="InterPro" id="IPR002048">
    <property type="entry name" value="EF_hand_dom"/>
</dbReference>
<dbReference type="PANTHER" id="PTHR24349">
    <property type="entry name" value="SERINE/THREONINE-PROTEIN KINASE"/>
    <property type="match status" value="1"/>
</dbReference>
<keyword evidence="7" id="KW-0067">ATP-binding</keyword>
<feature type="domain" description="EF-hand" evidence="10">
    <location>
        <begin position="145"/>
        <end position="180"/>
    </location>
</feature>
<organism evidence="11">
    <name type="scientific">Zooxanthella nutricula</name>
    <dbReference type="NCBI Taxonomy" id="1333877"/>
    <lineage>
        <taxon>Eukaryota</taxon>
        <taxon>Sar</taxon>
        <taxon>Alveolata</taxon>
        <taxon>Dinophyceae</taxon>
        <taxon>Peridiniales</taxon>
        <taxon>Peridiniales incertae sedis</taxon>
        <taxon>Zooxanthella</taxon>
    </lineage>
</organism>
<reference evidence="11" key="1">
    <citation type="submission" date="2021-01" db="EMBL/GenBank/DDBJ databases">
        <authorList>
            <person name="Corre E."/>
            <person name="Pelletier E."/>
            <person name="Niang G."/>
            <person name="Scheremetjew M."/>
            <person name="Finn R."/>
            <person name="Kale V."/>
            <person name="Holt S."/>
            <person name="Cochrane G."/>
            <person name="Meng A."/>
            <person name="Brown T."/>
            <person name="Cohen L."/>
        </authorList>
    </citation>
    <scope>NUCLEOTIDE SEQUENCE</scope>
    <source>
        <strain evidence="11">RCC3387</strain>
    </source>
</reference>
<dbReference type="PROSITE" id="PS50011">
    <property type="entry name" value="PROTEIN_KINASE_DOM"/>
    <property type="match status" value="1"/>
</dbReference>
<gene>
    <name evidence="11" type="ORF">BRAN1462_LOCUS35115</name>
</gene>
<dbReference type="GO" id="GO:0005509">
    <property type="term" value="F:calcium ion binding"/>
    <property type="evidence" value="ECO:0007669"/>
    <property type="project" value="InterPro"/>
</dbReference>
<evidence type="ECO:0000256" key="8">
    <source>
        <dbReference type="ARBA" id="ARBA00024334"/>
    </source>
</evidence>
<feature type="domain" description="EF-hand" evidence="10">
    <location>
        <begin position="183"/>
        <end position="218"/>
    </location>
</feature>
<dbReference type="SUPFAM" id="SSF56112">
    <property type="entry name" value="Protein kinase-like (PK-like)"/>
    <property type="match status" value="1"/>
</dbReference>
<dbReference type="Pfam" id="PF13499">
    <property type="entry name" value="EF-hand_7"/>
    <property type="match status" value="1"/>
</dbReference>
<comment type="cofactor">
    <cofactor evidence="1">
        <name>Mg(2+)</name>
        <dbReference type="ChEBI" id="CHEBI:18420"/>
    </cofactor>
</comment>
<evidence type="ECO:0000256" key="1">
    <source>
        <dbReference type="ARBA" id="ARBA00001946"/>
    </source>
</evidence>
<dbReference type="InterPro" id="IPR018247">
    <property type="entry name" value="EF_Hand_1_Ca_BS"/>
</dbReference>
<dbReference type="GO" id="GO:0005524">
    <property type="term" value="F:ATP binding"/>
    <property type="evidence" value="ECO:0007669"/>
    <property type="project" value="UniProtKB-KW"/>
</dbReference>
<comment type="similarity">
    <text evidence="8">Belongs to the protein kinase superfamily. Ser/Thr protein kinase family. CDPK subfamily.</text>
</comment>
<dbReference type="CDD" id="cd00051">
    <property type="entry name" value="EFh"/>
    <property type="match status" value="2"/>
</dbReference>